<evidence type="ECO:0008006" key="6">
    <source>
        <dbReference type="Google" id="ProtNLM"/>
    </source>
</evidence>
<organism evidence="4 5">
    <name type="scientific">Ophiobolus disseminans</name>
    <dbReference type="NCBI Taxonomy" id="1469910"/>
    <lineage>
        <taxon>Eukaryota</taxon>
        <taxon>Fungi</taxon>
        <taxon>Dikarya</taxon>
        <taxon>Ascomycota</taxon>
        <taxon>Pezizomycotina</taxon>
        <taxon>Dothideomycetes</taxon>
        <taxon>Pleosporomycetidae</taxon>
        <taxon>Pleosporales</taxon>
        <taxon>Pleosporineae</taxon>
        <taxon>Phaeosphaeriaceae</taxon>
        <taxon>Ophiobolus</taxon>
    </lineage>
</organism>
<dbReference type="Pfam" id="PF24809">
    <property type="entry name" value="DUF7708"/>
    <property type="match status" value="1"/>
</dbReference>
<evidence type="ECO:0000259" key="3">
    <source>
        <dbReference type="Pfam" id="PF24883"/>
    </source>
</evidence>
<proteinExistence type="predicted"/>
<evidence type="ECO:0000256" key="1">
    <source>
        <dbReference type="ARBA" id="ARBA00022737"/>
    </source>
</evidence>
<sequence length="1372" mass="153093">MQVATPSPAADDEVDEIFQDAIKTFDQTFSKEDKVTYSNFENVIQMAEYVEHESAHRAAFQRGPIQRFCEGTNRLSKSLQPYFVIIATFVQSDPRIAGLIWGSFFLIFRLSEHHASFMERLGEILTSIAEELAIFSMQAKTLAQSTQQRVQDKTCSTNTQLCKAISRLYVDLIAFCQQVRALLTGSKLRHRLKITAKLMWKPFDAHFAELLTQMRHHKELLQLELNATTTQELLARYNLIDEGLAAVKKSASSHSNGLVSISDRMIQSKTAELKAWLDPPQWQRSLETAMSKRCSGTTTWLLACTEYQRWRGSLQVLPETSSGTSTAVVATGRLLVLQAKPGYGKTILCATIIGHCTSAHTGERNIDASPPDAFNYGQTSTSTAFYFFERQAQFEANSGAAFRAITAQMLNIHRRDGAAIDSAILLRDGNGSGQTVASDAEIRALLKLYLHRWPTTTLVFDGVDECLDYDIFLRELSELVSNTNCKILLACRPTVTVGSNFRGFDSSIVQLQDADNIRDIESYVRPEIRKLFSARKLDSDDSLENIVASICTRSGSMFLWASLMITYLGSDFLSPQDRHDAITELNKFEDLDRLYSRILHSVRKQCKGGKAWTNVQRLFQWVITSSRPLQSSELRTALAVEQGKPVSTRHYLPHFDLAVRKMSGALMEVAPDSTVRFIHLSVLEFLTAAVDPLGDVQSGGTSLLKYNAGISHCVLASACLSYLMHTFPGQALGITSREQAESQKLLKKYPLSLYSTQFWAFHVREAFVHAERLPSHVLASKEQLVDMLTSFLSNKKAITVWTELAWTFGSAPDLHGLLNQAGEMLQMFARDLARLTDRWGPNLLDAPNEIWEPSIPAFMKSPFWVGTDAARVTVLGTNVDLPPTKTRVPLDPLTIASQLSLDGEEIGIIKVWPCSLFAELYATTASELSACSKGWYLNYTITRTADQQNVLSMTFDLPPNNVLVVVKRASRSDSAKKFTFPISFSNDLRQIAVLGIVIRLQPSKDSQHKFHSQNMLDLPSAKKRASGVTRPVFSMGIRTLNPIHNAAFEQDWYRTKFSPDCKYLLAIRGSEEPFTTSSFYQEWEITVYGDNNQTDEEPNYQYLAGQATQSGTSIDRNFVFHPFEPVLAVSRLGNVVLWFFEDQPPRLVSVFAESFGELSFSLCGNFLYGEGLDTRGCITIPFSRDLGIKPYSLVPHSTTTIANFTPRRPGEHYAQVIALDRATSTTLPLRAGEVRLRQDKGISEISLLRQTAAGVELQLRRDDGVASEHNLIRLPSSMTEQNSHSSLLATTTSVNGKTAFNLVVNKAVQDVYSVSKATEVELPILVTRTVESIPTVVMKRSSPSVEDGSAGPAKRLRVKGVETDMFDLYPQE</sequence>
<keyword evidence="5" id="KW-1185">Reference proteome</keyword>
<dbReference type="Pfam" id="PF24883">
    <property type="entry name" value="NPHP3_N"/>
    <property type="match status" value="1"/>
</dbReference>
<dbReference type="PANTHER" id="PTHR10039:SF15">
    <property type="entry name" value="NACHT DOMAIN-CONTAINING PROTEIN"/>
    <property type="match status" value="1"/>
</dbReference>
<name>A0A6A7A6G7_9PLEO</name>
<evidence type="ECO:0000259" key="2">
    <source>
        <dbReference type="Pfam" id="PF24809"/>
    </source>
</evidence>
<dbReference type="PANTHER" id="PTHR10039">
    <property type="entry name" value="AMELOGENIN"/>
    <property type="match status" value="1"/>
</dbReference>
<feature type="domain" description="DUF7708" evidence="2">
    <location>
        <begin position="73"/>
        <end position="228"/>
    </location>
</feature>
<gene>
    <name evidence="4" type="ORF">CC86DRAFT_404655</name>
</gene>
<reference evidence="4" key="1">
    <citation type="journal article" date="2020" name="Stud. Mycol.">
        <title>101 Dothideomycetes genomes: a test case for predicting lifestyles and emergence of pathogens.</title>
        <authorList>
            <person name="Haridas S."/>
            <person name="Albert R."/>
            <person name="Binder M."/>
            <person name="Bloem J."/>
            <person name="Labutti K."/>
            <person name="Salamov A."/>
            <person name="Andreopoulos B."/>
            <person name="Baker S."/>
            <person name="Barry K."/>
            <person name="Bills G."/>
            <person name="Bluhm B."/>
            <person name="Cannon C."/>
            <person name="Castanera R."/>
            <person name="Culley D."/>
            <person name="Daum C."/>
            <person name="Ezra D."/>
            <person name="Gonzalez J."/>
            <person name="Henrissat B."/>
            <person name="Kuo A."/>
            <person name="Liang C."/>
            <person name="Lipzen A."/>
            <person name="Lutzoni F."/>
            <person name="Magnuson J."/>
            <person name="Mondo S."/>
            <person name="Nolan M."/>
            <person name="Ohm R."/>
            <person name="Pangilinan J."/>
            <person name="Park H.-J."/>
            <person name="Ramirez L."/>
            <person name="Alfaro M."/>
            <person name="Sun H."/>
            <person name="Tritt A."/>
            <person name="Yoshinaga Y."/>
            <person name="Zwiers L.-H."/>
            <person name="Turgeon B."/>
            <person name="Goodwin S."/>
            <person name="Spatafora J."/>
            <person name="Crous P."/>
            <person name="Grigoriev I."/>
        </authorList>
    </citation>
    <scope>NUCLEOTIDE SEQUENCE</scope>
    <source>
        <strain evidence="4">CBS 113818</strain>
    </source>
</reference>
<evidence type="ECO:0000313" key="5">
    <source>
        <dbReference type="Proteomes" id="UP000799424"/>
    </source>
</evidence>
<dbReference type="InterPro" id="IPR027417">
    <property type="entry name" value="P-loop_NTPase"/>
</dbReference>
<dbReference type="Proteomes" id="UP000799424">
    <property type="component" value="Unassembled WGS sequence"/>
</dbReference>
<accession>A0A6A7A6G7</accession>
<feature type="domain" description="Nephrocystin 3-like N-terminal" evidence="3">
    <location>
        <begin position="296"/>
        <end position="492"/>
    </location>
</feature>
<dbReference type="OrthoDB" id="5389400at2759"/>
<dbReference type="InterPro" id="IPR056884">
    <property type="entry name" value="NPHP3-like_N"/>
</dbReference>
<evidence type="ECO:0000313" key="4">
    <source>
        <dbReference type="EMBL" id="KAF2828766.1"/>
    </source>
</evidence>
<keyword evidence="1" id="KW-0677">Repeat</keyword>
<dbReference type="EMBL" id="MU006222">
    <property type="protein sequence ID" value="KAF2828766.1"/>
    <property type="molecule type" value="Genomic_DNA"/>
</dbReference>
<dbReference type="InterPro" id="IPR056125">
    <property type="entry name" value="DUF7708"/>
</dbReference>
<dbReference type="SUPFAM" id="SSF52540">
    <property type="entry name" value="P-loop containing nucleoside triphosphate hydrolases"/>
    <property type="match status" value="1"/>
</dbReference>
<protein>
    <recommendedName>
        <fullName evidence="6">NACHT domain-containing protein</fullName>
    </recommendedName>
</protein>